<organism evidence="4 5">
    <name type="scientific">Ramlibacter cellulosilyticus</name>
    <dbReference type="NCBI Taxonomy" id="2764187"/>
    <lineage>
        <taxon>Bacteria</taxon>
        <taxon>Pseudomonadati</taxon>
        <taxon>Pseudomonadota</taxon>
        <taxon>Betaproteobacteria</taxon>
        <taxon>Burkholderiales</taxon>
        <taxon>Comamonadaceae</taxon>
        <taxon>Ramlibacter</taxon>
    </lineage>
</organism>
<dbReference type="Pfam" id="PF12146">
    <property type="entry name" value="Hydrolase_4"/>
    <property type="match status" value="1"/>
</dbReference>
<evidence type="ECO:0000259" key="3">
    <source>
        <dbReference type="Pfam" id="PF12146"/>
    </source>
</evidence>
<accession>A0A923MMD2</accession>
<evidence type="ECO:0000313" key="4">
    <source>
        <dbReference type="EMBL" id="MBC5782282.1"/>
    </source>
</evidence>
<dbReference type="RefSeq" id="WP_187074985.1">
    <property type="nucleotide sequence ID" value="NZ_JACORT010000001.1"/>
</dbReference>
<feature type="compositionally biased region" description="Low complexity" evidence="1">
    <location>
        <begin position="274"/>
        <end position="285"/>
    </location>
</feature>
<dbReference type="Pfam" id="PF00561">
    <property type="entry name" value="Abhydrolase_1"/>
    <property type="match status" value="1"/>
</dbReference>
<dbReference type="AlphaFoldDB" id="A0A923MMD2"/>
<dbReference type="InterPro" id="IPR000073">
    <property type="entry name" value="AB_hydrolase_1"/>
</dbReference>
<dbReference type="Proteomes" id="UP000608513">
    <property type="component" value="Unassembled WGS sequence"/>
</dbReference>
<gene>
    <name evidence="4" type="ORF">H8N03_04950</name>
</gene>
<reference evidence="4" key="1">
    <citation type="submission" date="2020-08" db="EMBL/GenBank/DDBJ databases">
        <title>Ramlibacter sp. USB13 16S ribosomal RNA gene genome sequencing and assembly.</title>
        <authorList>
            <person name="Kang M."/>
        </authorList>
    </citation>
    <scope>NUCLEOTIDE SEQUENCE</scope>
    <source>
        <strain evidence="4">USB13</strain>
    </source>
</reference>
<keyword evidence="5" id="KW-1185">Reference proteome</keyword>
<dbReference type="InterPro" id="IPR022742">
    <property type="entry name" value="Hydrolase_4"/>
</dbReference>
<evidence type="ECO:0000259" key="2">
    <source>
        <dbReference type="Pfam" id="PF00561"/>
    </source>
</evidence>
<feature type="region of interest" description="Disordered" evidence="1">
    <location>
        <begin position="274"/>
        <end position="294"/>
    </location>
</feature>
<dbReference type="PANTHER" id="PTHR12277">
    <property type="entry name" value="ALPHA/BETA HYDROLASE DOMAIN-CONTAINING PROTEIN"/>
    <property type="match status" value="1"/>
</dbReference>
<feature type="domain" description="Serine aminopeptidase S33" evidence="3">
    <location>
        <begin position="69"/>
        <end position="182"/>
    </location>
</feature>
<proteinExistence type="predicted"/>
<evidence type="ECO:0000313" key="5">
    <source>
        <dbReference type="Proteomes" id="UP000608513"/>
    </source>
</evidence>
<evidence type="ECO:0000256" key="1">
    <source>
        <dbReference type="SAM" id="MobiDB-lite"/>
    </source>
</evidence>
<dbReference type="GO" id="GO:0016787">
    <property type="term" value="F:hydrolase activity"/>
    <property type="evidence" value="ECO:0007669"/>
    <property type="project" value="UniProtKB-KW"/>
</dbReference>
<protein>
    <submittedName>
        <fullName evidence="4">Alpha/beta fold hydrolase</fullName>
    </submittedName>
</protein>
<dbReference type="SUPFAM" id="SSF53474">
    <property type="entry name" value="alpha/beta-Hydrolases"/>
    <property type="match status" value="1"/>
</dbReference>
<keyword evidence="4" id="KW-0378">Hydrolase</keyword>
<feature type="domain" description="AB hydrolase-1" evidence="2">
    <location>
        <begin position="203"/>
        <end position="255"/>
    </location>
</feature>
<dbReference type="InterPro" id="IPR029058">
    <property type="entry name" value="AB_hydrolase_fold"/>
</dbReference>
<dbReference type="EMBL" id="JACORT010000001">
    <property type="protein sequence ID" value="MBC5782282.1"/>
    <property type="molecule type" value="Genomic_DNA"/>
</dbReference>
<sequence length="294" mass="32196">MAFLLLASVALACYALVLAFLWWRQEALLFYPVPLPADQPLATAPDIRERTVDVPGARLSVLHLQRPGAKGVVFFLHGNAGNLQGWFSNADFYREAGYDLVMPDYRGFGKSTGRITSAQQLRDDVRAVWNQVAPEYRGRKIVLYGRSLGTGLAADLAQELSAQGHAPDLTVLVSPYTSFRALASEFYPWVPGALLRYPLETESHLPRIAGPVLLVHAQDDRLIGAHHLRKLQEVLPAARVLVVPGADHNDLHDSPVYREELRRALRALWLTPSTSAAPSRSAGSRTPPPAAAGS</sequence>
<comment type="caution">
    <text evidence="4">The sequence shown here is derived from an EMBL/GenBank/DDBJ whole genome shotgun (WGS) entry which is preliminary data.</text>
</comment>
<dbReference type="PANTHER" id="PTHR12277:SF81">
    <property type="entry name" value="PROTEIN ABHD13"/>
    <property type="match status" value="1"/>
</dbReference>
<name>A0A923MMD2_9BURK</name>
<dbReference type="Gene3D" id="3.40.50.1820">
    <property type="entry name" value="alpha/beta hydrolase"/>
    <property type="match status" value="1"/>
</dbReference>